<evidence type="ECO:0000256" key="1">
    <source>
        <dbReference type="SAM" id="Phobius"/>
    </source>
</evidence>
<keyword evidence="2" id="KW-0496">Mitochondrion</keyword>
<evidence type="ECO:0000313" key="2">
    <source>
        <dbReference type="EMBL" id="QFG71650.1"/>
    </source>
</evidence>
<gene>
    <name evidence="2" type="primary">nad6</name>
</gene>
<accession>A0A5J6VF99</accession>
<reference evidence="2" key="1">
    <citation type="submission" date="2018-09" db="EMBL/GenBank/DDBJ databases">
        <title>Uncovering the phylogeny of Oribatida (Acari, Sarcoptiformes): new evidence from the organization of mitochondrial genomes.</title>
        <authorList>
            <person name="Xue X.-F."/>
            <person name="Li W.-N."/>
        </authorList>
    </citation>
    <scope>NUCLEOTIDE SEQUENCE</scope>
</reference>
<feature type="transmembrane region" description="Helical" evidence="1">
    <location>
        <begin position="48"/>
        <end position="67"/>
    </location>
</feature>
<geneLocation type="mitochondrion" evidence="2"/>
<sequence length="142" mass="15639">MTAMSMIVTTKMMKSMSPMTVAISLLAISILSSTVVFKGSLSSWMPFVLILTFSSGMMTLFIYVTSLSPNEKTKTKKSMVLLTLPMLILVSQPNTNAKMMKESMKAFSSNVTMIIMATILLASMLAIAMHTYNPMQSMYSSF</sequence>
<feature type="transmembrane region" description="Helical" evidence="1">
    <location>
        <begin position="107"/>
        <end position="128"/>
    </location>
</feature>
<keyword evidence="1" id="KW-1133">Transmembrane helix</keyword>
<keyword evidence="1" id="KW-0472">Membrane</keyword>
<dbReference type="AlphaFoldDB" id="A0A5J6VF99"/>
<proteinExistence type="predicted"/>
<dbReference type="EMBL" id="MH921998">
    <property type="protein sequence ID" value="QFG71650.1"/>
    <property type="molecule type" value="Genomic_DNA"/>
</dbReference>
<organism evidence="2">
    <name type="scientific">Oribatula sp. XFX</name>
    <dbReference type="NCBI Taxonomy" id="2652662"/>
    <lineage>
        <taxon>Eukaryota</taxon>
        <taxon>Metazoa</taxon>
        <taxon>Ecdysozoa</taxon>
        <taxon>Arthropoda</taxon>
        <taxon>Chelicerata</taxon>
        <taxon>Arachnida</taxon>
        <taxon>Acari</taxon>
        <taxon>Acariformes</taxon>
        <taxon>Sarcoptiformes</taxon>
        <taxon>Oribatida</taxon>
        <taxon>Brachypylina</taxon>
        <taxon>Oripodoidea</taxon>
        <taxon>Oribatulidae</taxon>
        <taxon>Oribatula</taxon>
    </lineage>
</organism>
<protein>
    <submittedName>
        <fullName evidence="2">NADH dehydrogenase subunit 6</fullName>
    </submittedName>
</protein>
<keyword evidence="1" id="KW-0812">Transmembrane</keyword>
<name>A0A5J6VF99_9ACAR</name>